<dbReference type="PIRSF" id="PIRSF005225">
    <property type="entry name" value="LAG1_LAC1"/>
    <property type="match status" value="1"/>
</dbReference>
<evidence type="ECO:0000256" key="2">
    <source>
        <dbReference type="ARBA" id="ARBA00022692"/>
    </source>
</evidence>
<gene>
    <name evidence="8" type="ORF">M9Y10_003951</name>
</gene>
<organism evidence="8 9">
    <name type="scientific">Tritrichomonas musculus</name>
    <dbReference type="NCBI Taxonomy" id="1915356"/>
    <lineage>
        <taxon>Eukaryota</taxon>
        <taxon>Metamonada</taxon>
        <taxon>Parabasalia</taxon>
        <taxon>Tritrichomonadida</taxon>
        <taxon>Tritrichomonadidae</taxon>
        <taxon>Tritrichomonas</taxon>
    </lineage>
</organism>
<evidence type="ECO:0000259" key="7">
    <source>
        <dbReference type="PROSITE" id="PS50922"/>
    </source>
</evidence>
<dbReference type="Pfam" id="PF03798">
    <property type="entry name" value="TRAM_LAG1_CLN8"/>
    <property type="match status" value="1"/>
</dbReference>
<reference evidence="8 9" key="1">
    <citation type="submission" date="2024-04" db="EMBL/GenBank/DDBJ databases">
        <title>Tritrichomonas musculus Genome.</title>
        <authorList>
            <person name="Alves-Ferreira E."/>
            <person name="Grigg M."/>
            <person name="Lorenzi H."/>
            <person name="Galac M."/>
        </authorList>
    </citation>
    <scope>NUCLEOTIDE SEQUENCE [LARGE SCALE GENOMIC DNA]</scope>
    <source>
        <strain evidence="8 9">EAF2021</strain>
    </source>
</reference>
<evidence type="ECO:0000256" key="5">
    <source>
        <dbReference type="PROSITE-ProRule" id="PRU00205"/>
    </source>
</evidence>
<evidence type="ECO:0000313" key="8">
    <source>
        <dbReference type="EMBL" id="KAK8881218.1"/>
    </source>
</evidence>
<dbReference type="PANTHER" id="PTHR12560">
    <property type="entry name" value="LONGEVITY ASSURANCE FACTOR 1 LAG1"/>
    <property type="match status" value="1"/>
</dbReference>
<dbReference type="EMBL" id="JAPFFF010000010">
    <property type="protein sequence ID" value="KAK8881218.1"/>
    <property type="molecule type" value="Genomic_DNA"/>
</dbReference>
<evidence type="ECO:0000256" key="1">
    <source>
        <dbReference type="ARBA" id="ARBA00004141"/>
    </source>
</evidence>
<dbReference type="PANTHER" id="PTHR12560:SF0">
    <property type="entry name" value="LD18904P"/>
    <property type="match status" value="1"/>
</dbReference>
<dbReference type="InterPro" id="IPR016439">
    <property type="entry name" value="Lag1/Lac1-like"/>
</dbReference>
<dbReference type="Proteomes" id="UP001470230">
    <property type="component" value="Unassembled WGS sequence"/>
</dbReference>
<evidence type="ECO:0000256" key="6">
    <source>
        <dbReference type="SAM" id="Phobius"/>
    </source>
</evidence>
<keyword evidence="2 5" id="KW-0812">Transmembrane</keyword>
<protein>
    <submittedName>
        <fullName evidence="8">Sphingosine N-acyltransferase lag1</fullName>
    </submittedName>
</protein>
<feature type="transmembrane region" description="Helical" evidence="6">
    <location>
        <begin position="114"/>
        <end position="133"/>
    </location>
</feature>
<dbReference type="PROSITE" id="PS50922">
    <property type="entry name" value="TLC"/>
    <property type="match status" value="1"/>
</dbReference>
<evidence type="ECO:0000313" key="9">
    <source>
        <dbReference type="Proteomes" id="UP001470230"/>
    </source>
</evidence>
<dbReference type="SMART" id="SM00724">
    <property type="entry name" value="TLC"/>
    <property type="match status" value="1"/>
</dbReference>
<keyword evidence="3 6" id="KW-1133">Transmembrane helix</keyword>
<evidence type="ECO:0000256" key="4">
    <source>
        <dbReference type="ARBA" id="ARBA00023136"/>
    </source>
</evidence>
<keyword evidence="4 5" id="KW-0472">Membrane</keyword>
<accession>A0ABR2JRH3</accession>
<evidence type="ECO:0000256" key="3">
    <source>
        <dbReference type="ARBA" id="ARBA00022989"/>
    </source>
</evidence>
<keyword evidence="9" id="KW-1185">Reference proteome</keyword>
<name>A0ABR2JRH3_9EUKA</name>
<sequence>MFDKLSETTTLGLNDIPLFLKICVISGLLRLFLTYAVIGQIAKFIKFKNDFVRFKFTHRGYDCLHYWFSTITGFLAILQRPYYHCFYFTFNCGDEFLQQVEPTDCVIMSYFEKFYYMIFTAYYTVDFFFIWTNSADKKLLFVHHCTSISLILISIYIRTQVIGVNVMLLHDVVDAPLYLGKVFTYLEFKTMQDISLLVFAAACTWFRMICLPGVIVNGVINISKQKPDHYYWYCTEGCILLVLMYCHLYWFKRILMAAINIFTKGTDAICDNRSDDATNHID</sequence>
<feature type="transmembrane region" description="Helical" evidence="6">
    <location>
        <begin position="230"/>
        <end position="251"/>
    </location>
</feature>
<feature type="transmembrane region" description="Helical" evidence="6">
    <location>
        <begin position="139"/>
        <end position="157"/>
    </location>
</feature>
<dbReference type="InterPro" id="IPR006634">
    <property type="entry name" value="TLC-dom"/>
</dbReference>
<feature type="transmembrane region" description="Helical" evidence="6">
    <location>
        <begin position="196"/>
        <end position="218"/>
    </location>
</feature>
<feature type="transmembrane region" description="Helical" evidence="6">
    <location>
        <begin position="18"/>
        <end position="38"/>
    </location>
</feature>
<comment type="subcellular location">
    <subcellularLocation>
        <location evidence="1">Membrane</location>
        <topology evidence="1">Multi-pass membrane protein</topology>
    </subcellularLocation>
</comment>
<feature type="domain" description="TLC" evidence="7">
    <location>
        <begin position="54"/>
        <end position="263"/>
    </location>
</feature>
<proteinExistence type="predicted"/>
<comment type="caution">
    <text evidence="8">The sequence shown here is derived from an EMBL/GenBank/DDBJ whole genome shotgun (WGS) entry which is preliminary data.</text>
</comment>